<dbReference type="PROSITE" id="PS00028">
    <property type="entry name" value="ZINC_FINGER_C2H2_1"/>
    <property type="match status" value="1"/>
</dbReference>
<proteinExistence type="predicted"/>
<dbReference type="SUPFAM" id="SSF52980">
    <property type="entry name" value="Restriction endonuclease-like"/>
    <property type="match status" value="1"/>
</dbReference>
<dbReference type="Pfam" id="PF05685">
    <property type="entry name" value="Uma2"/>
    <property type="match status" value="1"/>
</dbReference>
<dbReference type="InterPro" id="IPR011335">
    <property type="entry name" value="Restrct_endonuc-II-like"/>
</dbReference>
<name>A0A9N9FAS8_9GLOM</name>
<keyword evidence="4" id="KW-1185">Reference proteome</keyword>
<feature type="region of interest" description="Disordered" evidence="1">
    <location>
        <begin position="239"/>
        <end position="258"/>
    </location>
</feature>
<dbReference type="GO" id="GO:0006302">
    <property type="term" value="P:double-strand break repair"/>
    <property type="evidence" value="ECO:0007669"/>
    <property type="project" value="UniProtKB-ARBA"/>
</dbReference>
<gene>
    <name evidence="3" type="ORF">POCULU_LOCUS3570</name>
</gene>
<dbReference type="InterPro" id="IPR012296">
    <property type="entry name" value="Nuclease_put_TT1808"/>
</dbReference>
<reference evidence="3" key="1">
    <citation type="submission" date="2021-06" db="EMBL/GenBank/DDBJ databases">
        <authorList>
            <person name="Kallberg Y."/>
            <person name="Tangrot J."/>
            <person name="Rosling A."/>
        </authorList>
    </citation>
    <scope>NUCLEOTIDE SEQUENCE</scope>
    <source>
        <strain evidence="3">IA702</strain>
    </source>
</reference>
<protein>
    <submittedName>
        <fullName evidence="3">5085_t:CDS:1</fullName>
    </submittedName>
</protein>
<dbReference type="AlphaFoldDB" id="A0A9N9FAS8"/>
<sequence length="287" mass="32836">MPKSKKRVSPPLVDMSYLDLNNLDLDRAYSLQEFEYISEQLKTRPIKVKEEFVYHFERDKAGKLVPMAPTIIYKEAVVAEIARQLGNWNVWTKQGGVVTTSQGGFKFGSGSGEIRIPDVAFTSKEICHRLSNRQIWTFQGEAFSPTVVVEVDDFDNIQGSKFREMDSKFKDIYFARGTSVKIGLLIDPKNHHIWLYRRNAGTNVVRRRKSQWQNLVLNDILPGFTLLVDQLEIEPLVNPVTSSSPMSTESTQSSEKEAGRLQFRCPYPSCEETFESIYLTIEHAAHH</sequence>
<dbReference type="EMBL" id="CAJVPJ010000402">
    <property type="protein sequence ID" value="CAG8520992.1"/>
    <property type="molecule type" value="Genomic_DNA"/>
</dbReference>
<evidence type="ECO:0000313" key="3">
    <source>
        <dbReference type="EMBL" id="CAG8520992.1"/>
    </source>
</evidence>
<dbReference type="PANTHER" id="PTHR34107:SF4">
    <property type="entry name" value="SLL1222 PROTEIN"/>
    <property type="match status" value="1"/>
</dbReference>
<feature type="compositionally biased region" description="Low complexity" evidence="1">
    <location>
        <begin position="241"/>
        <end position="253"/>
    </location>
</feature>
<organism evidence="3 4">
    <name type="scientific">Paraglomus occultum</name>
    <dbReference type="NCBI Taxonomy" id="144539"/>
    <lineage>
        <taxon>Eukaryota</taxon>
        <taxon>Fungi</taxon>
        <taxon>Fungi incertae sedis</taxon>
        <taxon>Mucoromycota</taxon>
        <taxon>Glomeromycotina</taxon>
        <taxon>Glomeromycetes</taxon>
        <taxon>Paraglomerales</taxon>
        <taxon>Paraglomeraceae</taxon>
        <taxon>Paraglomus</taxon>
    </lineage>
</organism>
<dbReference type="Proteomes" id="UP000789572">
    <property type="component" value="Unassembled WGS sequence"/>
</dbReference>
<dbReference type="PANTHER" id="PTHR34107">
    <property type="entry name" value="SLL0198 PROTEIN-RELATED"/>
    <property type="match status" value="1"/>
</dbReference>
<evidence type="ECO:0000256" key="1">
    <source>
        <dbReference type="SAM" id="MobiDB-lite"/>
    </source>
</evidence>
<dbReference type="InterPro" id="IPR008538">
    <property type="entry name" value="Uma2"/>
</dbReference>
<evidence type="ECO:0000259" key="2">
    <source>
        <dbReference type="PROSITE" id="PS00028"/>
    </source>
</evidence>
<dbReference type="OrthoDB" id="88517at2759"/>
<comment type="caution">
    <text evidence="3">The sequence shown here is derived from an EMBL/GenBank/DDBJ whole genome shotgun (WGS) entry which is preliminary data.</text>
</comment>
<accession>A0A9N9FAS8</accession>
<evidence type="ECO:0000313" key="4">
    <source>
        <dbReference type="Proteomes" id="UP000789572"/>
    </source>
</evidence>
<dbReference type="Gene3D" id="3.90.1570.10">
    <property type="entry name" value="tt1808, chain A"/>
    <property type="match status" value="1"/>
</dbReference>
<dbReference type="CDD" id="cd06260">
    <property type="entry name" value="DUF820-like"/>
    <property type="match status" value="1"/>
</dbReference>
<dbReference type="InterPro" id="IPR013087">
    <property type="entry name" value="Znf_C2H2_type"/>
</dbReference>
<feature type="domain" description="C2H2-type" evidence="2">
    <location>
        <begin position="265"/>
        <end position="287"/>
    </location>
</feature>